<keyword evidence="5 6" id="KW-0472">Membrane</keyword>
<evidence type="ECO:0000256" key="3">
    <source>
        <dbReference type="ARBA" id="ARBA00022692"/>
    </source>
</evidence>
<dbReference type="EMBL" id="BX950851">
    <property type="protein sequence ID" value="CAG74972.1"/>
    <property type="molecule type" value="Genomic_DNA"/>
</dbReference>
<dbReference type="PROSITE" id="PS50850">
    <property type="entry name" value="MFS"/>
    <property type="match status" value="1"/>
</dbReference>
<feature type="transmembrane region" description="Helical" evidence="6">
    <location>
        <begin position="341"/>
        <end position="362"/>
    </location>
</feature>
<dbReference type="eggNOG" id="COG2814">
    <property type="taxonomic scope" value="Bacteria"/>
</dbReference>
<proteinExistence type="predicted"/>
<feature type="transmembrane region" description="Helical" evidence="6">
    <location>
        <begin position="168"/>
        <end position="190"/>
    </location>
</feature>
<dbReference type="PANTHER" id="PTHR43124">
    <property type="entry name" value="PURINE EFFLUX PUMP PBUE"/>
    <property type="match status" value="1"/>
</dbReference>
<comment type="subcellular location">
    <subcellularLocation>
        <location evidence="1">Cell membrane</location>
        <topology evidence="1">Multi-pass membrane protein</topology>
    </subcellularLocation>
</comment>
<organism evidence="8 9">
    <name type="scientific">Pectobacterium atrosepticum (strain SCRI 1043 / ATCC BAA-672)</name>
    <name type="common">Erwinia carotovora subsp. atroseptica</name>
    <dbReference type="NCBI Taxonomy" id="218491"/>
    <lineage>
        <taxon>Bacteria</taxon>
        <taxon>Pseudomonadati</taxon>
        <taxon>Pseudomonadota</taxon>
        <taxon>Gammaproteobacteria</taxon>
        <taxon>Enterobacterales</taxon>
        <taxon>Pectobacteriaceae</taxon>
        <taxon>Pectobacterium</taxon>
    </lineage>
</organism>
<feature type="transmembrane region" description="Helical" evidence="6">
    <location>
        <begin position="144"/>
        <end position="162"/>
    </location>
</feature>
<dbReference type="Gene3D" id="1.20.1250.20">
    <property type="entry name" value="MFS general substrate transporter like domains"/>
    <property type="match status" value="2"/>
</dbReference>
<dbReference type="GeneID" id="57209232"/>
<keyword evidence="2" id="KW-1003">Cell membrane</keyword>
<name>Q6D5H0_PECAS</name>
<feature type="transmembrane region" description="Helical" evidence="6">
    <location>
        <begin position="247"/>
        <end position="267"/>
    </location>
</feature>
<evidence type="ECO:0000313" key="8">
    <source>
        <dbReference type="EMBL" id="CAG74972.1"/>
    </source>
</evidence>
<dbReference type="InterPro" id="IPR011701">
    <property type="entry name" value="MFS"/>
</dbReference>
<dbReference type="InterPro" id="IPR020846">
    <property type="entry name" value="MFS_dom"/>
</dbReference>
<sequence>MARTQDMLKKQRVRLLEIALALGGFALGATEFASMGLLPDIARSSGITETRAAGVISAYALGAIVGAPLLTLLGAKLSRRSLLLLTMTLVIIGNFATVFSTSFSSLFFARFLSGIPHGAYFGVAGFVVASSVPLHQRARAISRFMLGVTLSIVVGTPSATFIGQVFGWRWAFVMVCILAMLTLIMIALFLPPNPNEKRSAPQIELQAMMNIQVWLTLGIAAVGFAGMFCVYSYLAPALTNITKLSPHGVPLMLVLFGIGTVVGNVIGGRLCDRFGFDSVGIILAGSAVCMFIYPSAMHGTLYAAISILLVGCLMALAPALQIRLLEVASSAPSLAAASNHAAFNIANAVGPWLGGIAISAGYGWTSTGYIGAAMAIGGLGIWYISRRLGT</sequence>
<dbReference type="Pfam" id="PF07690">
    <property type="entry name" value="MFS_1"/>
    <property type="match status" value="1"/>
</dbReference>
<evidence type="ECO:0000256" key="4">
    <source>
        <dbReference type="ARBA" id="ARBA00022989"/>
    </source>
</evidence>
<keyword evidence="9" id="KW-1185">Reference proteome</keyword>
<feature type="transmembrane region" description="Helical" evidence="6">
    <location>
        <begin position="211"/>
        <end position="235"/>
    </location>
</feature>
<evidence type="ECO:0000256" key="6">
    <source>
        <dbReference type="SAM" id="Phobius"/>
    </source>
</evidence>
<dbReference type="GO" id="GO:0005886">
    <property type="term" value="C:plasma membrane"/>
    <property type="evidence" value="ECO:0007669"/>
    <property type="project" value="UniProtKB-SubCell"/>
</dbReference>
<feature type="transmembrane region" description="Helical" evidence="6">
    <location>
        <begin position="368"/>
        <end position="385"/>
    </location>
</feature>
<dbReference type="AlphaFoldDB" id="Q6D5H0"/>
<feature type="transmembrane region" description="Helical" evidence="6">
    <location>
        <begin position="52"/>
        <end position="75"/>
    </location>
</feature>
<accession>Q6D5H0</accession>
<reference evidence="8" key="1">
    <citation type="submission" date="2004-02" db="EMBL/GenBank/DDBJ databases">
        <title>The genome sequence of the enterobacterial phytopathogen Erwinia carotovora subsp. atroseptica SCRI1043 and functional genomic identification of novel virulence factors.</title>
        <authorList>
            <person name="Bell K.S."/>
            <person name="Sebaihia M."/>
            <person name="Pritchard L."/>
            <person name="Holden M."/>
            <person name="Hyman L.J."/>
            <person name="Holeva M.C."/>
            <person name="Thomson N.R."/>
            <person name="Bentley S.D."/>
            <person name="Churcher C."/>
            <person name="Mungall K."/>
            <person name="Atkin R."/>
            <person name="Bason N."/>
            <person name="Brooks K."/>
            <person name="Chillingworth T."/>
            <person name="Clark K."/>
            <person name="Doggett J."/>
            <person name="Fraser A."/>
            <person name="Hance Z."/>
            <person name="Hauser H."/>
            <person name="Jagels K."/>
            <person name="Moule S."/>
            <person name="Norbertczak H."/>
            <person name="Ormond D."/>
            <person name="Price C."/>
            <person name="Quail M.A."/>
            <person name="Sanders M."/>
            <person name="Walker D."/>
            <person name="Whitehead S."/>
            <person name="Salmond G.P.C."/>
            <person name="Birch P.R.J."/>
            <person name="Barrell B.G."/>
            <person name="Parkhill J."/>
            <person name="Toth I.K."/>
        </authorList>
    </citation>
    <scope>NUCLEOTIDE SEQUENCE</scope>
    <source>
        <strain evidence="8">SCRI1043</strain>
    </source>
</reference>
<evidence type="ECO:0000256" key="1">
    <source>
        <dbReference type="ARBA" id="ARBA00004651"/>
    </source>
</evidence>
<keyword evidence="3 6" id="KW-0812">Transmembrane</keyword>
<dbReference type="HOGENOM" id="CLU_001265_61_2_6"/>
<feature type="transmembrane region" description="Helical" evidence="6">
    <location>
        <begin position="299"/>
        <end position="320"/>
    </location>
</feature>
<gene>
    <name evidence="8" type="ordered locus">ECA2070</name>
</gene>
<dbReference type="Proteomes" id="UP000007966">
    <property type="component" value="Chromosome"/>
</dbReference>
<evidence type="ECO:0000259" key="7">
    <source>
        <dbReference type="PROSITE" id="PS50850"/>
    </source>
</evidence>
<feature type="transmembrane region" description="Helical" evidence="6">
    <location>
        <begin position="82"/>
        <end position="108"/>
    </location>
</feature>
<evidence type="ECO:0000313" key="9">
    <source>
        <dbReference type="Proteomes" id="UP000007966"/>
    </source>
</evidence>
<feature type="domain" description="Major facilitator superfamily (MFS) profile" evidence="7">
    <location>
        <begin position="16"/>
        <end position="389"/>
    </location>
</feature>
<evidence type="ECO:0000256" key="5">
    <source>
        <dbReference type="ARBA" id="ARBA00023136"/>
    </source>
</evidence>
<dbReference type="RefSeq" id="WP_011093632.1">
    <property type="nucleotide sequence ID" value="NC_004547.2"/>
</dbReference>
<dbReference type="PANTHER" id="PTHR43124:SF3">
    <property type="entry name" value="CHLORAMPHENICOL EFFLUX PUMP RV0191"/>
    <property type="match status" value="1"/>
</dbReference>
<dbReference type="InterPro" id="IPR050189">
    <property type="entry name" value="MFS_Efflux_Transporters"/>
</dbReference>
<feature type="transmembrane region" description="Helical" evidence="6">
    <location>
        <begin position="114"/>
        <end position="132"/>
    </location>
</feature>
<dbReference type="KEGG" id="eca:ECA2070"/>
<dbReference type="STRING" id="218491.ECA2070"/>
<dbReference type="CDD" id="cd17324">
    <property type="entry name" value="MFS_NepI_like"/>
    <property type="match status" value="1"/>
</dbReference>
<feature type="transmembrane region" description="Helical" evidence="6">
    <location>
        <begin position="274"/>
        <end position="293"/>
    </location>
</feature>
<dbReference type="GO" id="GO:0022857">
    <property type="term" value="F:transmembrane transporter activity"/>
    <property type="evidence" value="ECO:0007669"/>
    <property type="project" value="InterPro"/>
</dbReference>
<dbReference type="InterPro" id="IPR036259">
    <property type="entry name" value="MFS_trans_sf"/>
</dbReference>
<dbReference type="SUPFAM" id="SSF103473">
    <property type="entry name" value="MFS general substrate transporter"/>
    <property type="match status" value="1"/>
</dbReference>
<evidence type="ECO:0000256" key="2">
    <source>
        <dbReference type="ARBA" id="ARBA00022475"/>
    </source>
</evidence>
<keyword evidence="4 6" id="KW-1133">Transmembrane helix</keyword>
<protein>
    <submittedName>
        <fullName evidence="8">Major facilitator family transporter</fullName>
    </submittedName>
</protein>